<accession>A0A5B8NRB5</accession>
<sequence>MADHPAINTSPLIFLTKGNYLSLLQVLSEKIIVPEIVATEIKAYGESDITAQAVAKTDWLLVTKTPPIPNLIQSWDLGAGESAVLSWGYFHSNTEVILDDLMARRCANALKIPVRGTLGIVLLAKQRGAIPSARPILATLKQSGMYLSERVMNEALKIVDE</sequence>
<gene>
    <name evidence="1" type="ORF">FRE64_16765</name>
</gene>
<dbReference type="RefSeq" id="WP_146297542.1">
    <property type="nucleotide sequence ID" value="NZ_CP042327.1"/>
</dbReference>
<reference evidence="1 2" key="1">
    <citation type="submission" date="2019-08" db="EMBL/GenBank/DDBJ databases">
        <title>Carotenoids and Carotenoid Binding Proteins in the Halophilic Cyanobacterium Euhalothece sp. ZM00.</title>
        <authorList>
            <person name="Cho S.M."/>
            <person name="Song J.Y."/>
            <person name="Park Y.-I."/>
        </authorList>
    </citation>
    <scope>NUCLEOTIDE SEQUENCE [LARGE SCALE GENOMIC DNA]</scope>
    <source>
        <strain evidence="1 2">Z-M001</strain>
        <plasmid evidence="2">peu1</plasmid>
    </source>
</reference>
<geneLocation type="plasmid" evidence="2">
    <name>peu1</name>
</geneLocation>
<dbReference type="Pfam" id="PF11848">
    <property type="entry name" value="DUF3368"/>
    <property type="match status" value="1"/>
</dbReference>
<keyword evidence="2" id="KW-1185">Reference proteome</keyword>
<dbReference type="OrthoDB" id="556724at2"/>
<evidence type="ECO:0000313" key="2">
    <source>
        <dbReference type="Proteomes" id="UP000318453"/>
    </source>
</evidence>
<dbReference type="AlphaFoldDB" id="A0A5B8NRB5"/>
<evidence type="ECO:0000313" key="1">
    <source>
        <dbReference type="EMBL" id="QDZ41624.1"/>
    </source>
</evidence>
<dbReference type="InterPro" id="IPR021799">
    <property type="entry name" value="PIN-like_prokaryotic"/>
</dbReference>
<dbReference type="PANTHER" id="PTHR39550">
    <property type="entry name" value="SLL0658 PROTEIN"/>
    <property type="match status" value="1"/>
</dbReference>
<dbReference type="PANTHER" id="PTHR39550:SF1">
    <property type="entry name" value="SLL0658 PROTEIN"/>
    <property type="match status" value="1"/>
</dbReference>
<keyword evidence="1" id="KW-0614">Plasmid</keyword>
<protein>
    <submittedName>
        <fullName evidence="1">DUF3368 domain-containing protein</fullName>
    </submittedName>
</protein>
<dbReference type="EMBL" id="CP042327">
    <property type="protein sequence ID" value="QDZ41624.1"/>
    <property type="molecule type" value="Genomic_DNA"/>
</dbReference>
<proteinExistence type="predicted"/>
<organism evidence="1 2">
    <name type="scientific">Euhalothece natronophila Z-M001</name>
    <dbReference type="NCBI Taxonomy" id="522448"/>
    <lineage>
        <taxon>Bacteria</taxon>
        <taxon>Bacillati</taxon>
        <taxon>Cyanobacteriota</taxon>
        <taxon>Cyanophyceae</taxon>
        <taxon>Oscillatoriophycideae</taxon>
        <taxon>Chroococcales</taxon>
        <taxon>Halothecacae</taxon>
        <taxon>Halothece cluster</taxon>
        <taxon>Euhalothece</taxon>
    </lineage>
</organism>
<name>A0A5B8NRB5_9CHRO</name>
<dbReference type="Proteomes" id="UP000318453">
    <property type="component" value="Plasmid pEu1"/>
</dbReference>
<dbReference type="KEGG" id="enn:FRE64_16765"/>